<keyword evidence="2" id="KW-1185">Reference proteome</keyword>
<reference evidence="1 2" key="1">
    <citation type="submission" date="2018-11" db="EMBL/GenBank/DDBJ databases">
        <title>Taxonoimc description of Halomarina strain SPP-AMP-1.</title>
        <authorList>
            <person name="Pal Y."/>
            <person name="Srinivasana K."/>
            <person name="Verma A."/>
            <person name="Kumar P."/>
        </authorList>
    </citation>
    <scope>NUCLEOTIDE SEQUENCE [LARGE SCALE GENOMIC DNA]</scope>
    <source>
        <strain evidence="1 2">SPP-AMP-1</strain>
    </source>
</reference>
<proteinExistence type="predicted"/>
<gene>
    <name evidence="1" type="ORF">EIK79_11750</name>
</gene>
<protein>
    <submittedName>
        <fullName evidence="1">Transposase</fullName>
    </submittedName>
</protein>
<dbReference type="Proteomes" id="UP000282322">
    <property type="component" value="Unassembled WGS sequence"/>
</dbReference>
<sequence>MTEVTETLELKLVDPNTHKHRKLCETKTAYQRALSAAFNANCATQSATNDIVVDYDL</sequence>
<comment type="caution">
    <text evidence="1">The sequence shown here is derived from an EMBL/GenBank/DDBJ whole genome shotgun (WGS) entry which is preliminary data.</text>
</comment>
<dbReference type="AlphaFoldDB" id="A0A3P3RAQ3"/>
<dbReference type="EMBL" id="RRCH01000026">
    <property type="protein sequence ID" value="RRJ29760.1"/>
    <property type="molecule type" value="Genomic_DNA"/>
</dbReference>
<organism evidence="1 2">
    <name type="scientific">Halocatena pleomorpha</name>
    <dbReference type="NCBI Taxonomy" id="1785090"/>
    <lineage>
        <taxon>Archaea</taxon>
        <taxon>Methanobacteriati</taxon>
        <taxon>Methanobacteriota</taxon>
        <taxon>Stenosarchaea group</taxon>
        <taxon>Halobacteria</taxon>
        <taxon>Halobacteriales</taxon>
        <taxon>Natronomonadaceae</taxon>
        <taxon>Halocatena</taxon>
    </lineage>
</organism>
<name>A0A3P3RAQ3_9EURY</name>
<evidence type="ECO:0000313" key="2">
    <source>
        <dbReference type="Proteomes" id="UP000282322"/>
    </source>
</evidence>
<feature type="non-terminal residue" evidence="1">
    <location>
        <position position="57"/>
    </location>
</feature>
<accession>A0A3P3RAQ3</accession>
<evidence type="ECO:0000313" key="1">
    <source>
        <dbReference type="EMBL" id="RRJ29760.1"/>
    </source>
</evidence>